<proteinExistence type="predicted"/>
<dbReference type="OrthoDB" id="291542at2"/>
<organism evidence="1 2">
    <name type="scientific">Thiohalocapsa marina</name>
    <dbReference type="NCBI Taxonomy" id="424902"/>
    <lineage>
        <taxon>Bacteria</taxon>
        <taxon>Pseudomonadati</taxon>
        <taxon>Pseudomonadota</taxon>
        <taxon>Gammaproteobacteria</taxon>
        <taxon>Chromatiales</taxon>
        <taxon>Chromatiaceae</taxon>
        <taxon>Thiohalocapsa</taxon>
    </lineage>
</organism>
<gene>
    <name evidence="1" type="ORF">F2Q65_14605</name>
</gene>
<comment type="caution">
    <text evidence="1">The sequence shown here is derived from an EMBL/GenBank/DDBJ whole genome shotgun (WGS) entry which is preliminary data.</text>
</comment>
<dbReference type="EMBL" id="VWXX01000028">
    <property type="protein sequence ID" value="KAA6183782.1"/>
    <property type="molecule type" value="Genomic_DNA"/>
</dbReference>
<dbReference type="InterPro" id="IPR013406">
    <property type="entry name" value="CHP02574_addiction_mod"/>
</dbReference>
<name>A0A5M8FRD7_9GAMM</name>
<accession>A0A5M8FRD7</accession>
<reference evidence="1 2" key="1">
    <citation type="submission" date="2019-09" db="EMBL/GenBank/DDBJ databases">
        <title>Whole-genome sequence of the purple sulfur bacterium Thiohalocapsa marina DSM 19078.</title>
        <authorList>
            <person name="Kyndt J.A."/>
            <person name="Meyer T.E."/>
        </authorList>
    </citation>
    <scope>NUCLEOTIDE SEQUENCE [LARGE SCALE GENOMIC DNA]</scope>
    <source>
        <strain evidence="1 2">DSM 19078</strain>
    </source>
</reference>
<dbReference type="Proteomes" id="UP000322981">
    <property type="component" value="Unassembled WGS sequence"/>
</dbReference>
<keyword evidence="2" id="KW-1185">Reference proteome</keyword>
<dbReference type="Pfam" id="PF09720">
    <property type="entry name" value="Unstab_antitox"/>
    <property type="match status" value="1"/>
</dbReference>
<dbReference type="RefSeq" id="WP_150094149.1">
    <property type="nucleotide sequence ID" value="NZ_VWXX01000028.1"/>
</dbReference>
<evidence type="ECO:0000313" key="2">
    <source>
        <dbReference type="Proteomes" id="UP000322981"/>
    </source>
</evidence>
<evidence type="ECO:0000313" key="1">
    <source>
        <dbReference type="EMBL" id="KAA6183782.1"/>
    </source>
</evidence>
<dbReference type="AlphaFoldDB" id="A0A5M8FRD7"/>
<protein>
    <submittedName>
        <fullName evidence="1">Addiction module protein</fullName>
    </submittedName>
</protein>
<sequence>MLPKLPLDEMSVEEKLQTIEVLWDSLSHDPDVIESPQWHGEILAQREQAIERGEDEFEDWETAKKQLRDELL</sequence>